<reference evidence="4" key="2">
    <citation type="submission" date="2019-11" db="UniProtKB">
        <authorList>
            <consortium name="WormBaseParasite"/>
        </authorList>
    </citation>
    <scope>IDENTIFICATION</scope>
</reference>
<proteinExistence type="predicted"/>
<sequence>MTKCLEIWPKRGLSTVSRGTDVSLSYGAFSNVLSHRLHYVRIGHGKINLLLLPGPMGSVSTDYSEFLRMFDQSKFTAVALNPVGCGNSVPPYRDWSDPGVLEQDGDLGVQLMRQINLTPFIFIGWSTGAHAALCATVNTASEGTEPIKGLVIWSLHDDPPANHAWTLGMEATYGRSYFRKCWHDYVIAKTKGQLRTIRSGQVAESLRYTPILYIRSTGEPTSRLLNALRSCPLYVERDWPESNGSPHKEHPDLFREIVEEFASNLPL</sequence>
<gene>
    <name evidence="2" type="ORF">MCOS_LOCUS2221</name>
</gene>
<dbReference type="Gene3D" id="3.40.50.1820">
    <property type="entry name" value="alpha/beta hydrolase"/>
    <property type="match status" value="1"/>
</dbReference>
<reference evidence="2 3" key="1">
    <citation type="submission" date="2018-10" db="EMBL/GenBank/DDBJ databases">
        <authorList>
            <consortium name="Pathogen Informatics"/>
        </authorList>
    </citation>
    <scope>NUCLEOTIDE SEQUENCE [LARGE SCALE GENOMIC DNA]</scope>
</reference>
<protein>
    <submittedName>
        <fullName evidence="4">AB hydrolase-1 domain-containing protein</fullName>
    </submittedName>
</protein>
<evidence type="ECO:0000313" key="4">
    <source>
        <dbReference type="WBParaSite" id="MCU_008043-RA"/>
    </source>
</evidence>
<dbReference type="Proteomes" id="UP000267029">
    <property type="component" value="Unassembled WGS sequence"/>
</dbReference>
<evidence type="ECO:0000313" key="2">
    <source>
        <dbReference type="EMBL" id="VDD76218.1"/>
    </source>
</evidence>
<dbReference type="PANTHER" id="PTHR46331:SF2">
    <property type="entry name" value="VALACYCLOVIR HYDROLASE"/>
    <property type="match status" value="1"/>
</dbReference>
<dbReference type="InterPro" id="IPR000073">
    <property type="entry name" value="AB_hydrolase_1"/>
</dbReference>
<dbReference type="PANTHER" id="PTHR46331">
    <property type="entry name" value="VALACYCLOVIR HYDROLASE"/>
    <property type="match status" value="1"/>
</dbReference>
<name>A0A0R3U642_MESCO</name>
<feature type="domain" description="AB hydrolase-1" evidence="1">
    <location>
        <begin position="49"/>
        <end position="254"/>
    </location>
</feature>
<dbReference type="GO" id="GO:0017171">
    <property type="term" value="F:serine hydrolase activity"/>
    <property type="evidence" value="ECO:0007669"/>
    <property type="project" value="TreeGrafter"/>
</dbReference>
<dbReference type="SUPFAM" id="SSF53474">
    <property type="entry name" value="alpha/beta-Hydrolases"/>
    <property type="match status" value="1"/>
</dbReference>
<evidence type="ECO:0000313" key="3">
    <source>
        <dbReference type="Proteomes" id="UP000267029"/>
    </source>
</evidence>
<dbReference type="AlphaFoldDB" id="A0A0R3U642"/>
<evidence type="ECO:0000259" key="1">
    <source>
        <dbReference type="Pfam" id="PF12697"/>
    </source>
</evidence>
<dbReference type="OrthoDB" id="10028263at2759"/>
<dbReference type="STRING" id="53468.A0A0R3U642"/>
<dbReference type="EMBL" id="UXSR01000344">
    <property type="protein sequence ID" value="VDD76218.1"/>
    <property type="molecule type" value="Genomic_DNA"/>
</dbReference>
<keyword evidence="3" id="KW-1185">Reference proteome</keyword>
<dbReference type="InterPro" id="IPR029058">
    <property type="entry name" value="AB_hydrolase_fold"/>
</dbReference>
<dbReference type="Pfam" id="PF12697">
    <property type="entry name" value="Abhydrolase_6"/>
    <property type="match status" value="1"/>
</dbReference>
<accession>A0A0R3U642</accession>
<organism evidence="2 3">
    <name type="scientific">Mesocestoides corti</name>
    <name type="common">Flatworm</name>
    <dbReference type="NCBI Taxonomy" id="53468"/>
    <lineage>
        <taxon>Eukaryota</taxon>
        <taxon>Metazoa</taxon>
        <taxon>Spiralia</taxon>
        <taxon>Lophotrochozoa</taxon>
        <taxon>Platyhelminthes</taxon>
        <taxon>Cestoda</taxon>
        <taxon>Eucestoda</taxon>
        <taxon>Cyclophyllidea</taxon>
        <taxon>Mesocestoididae</taxon>
        <taxon>Mesocestoides</taxon>
    </lineage>
</organism>
<dbReference type="WBParaSite" id="MCU_008043-RA">
    <property type="protein sequence ID" value="MCU_008043-RA"/>
    <property type="gene ID" value="MCU_008043"/>
</dbReference>